<evidence type="ECO:0000259" key="7">
    <source>
        <dbReference type="PROSITE" id="PS51329"/>
    </source>
</evidence>
<dbReference type="EMBL" id="KJ534556">
    <property type="protein sequence ID" value="AIY54297.1"/>
    <property type="molecule type" value="mRNA"/>
</dbReference>
<evidence type="ECO:0000256" key="6">
    <source>
        <dbReference type="ARBA" id="ARBA00026055"/>
    </source>
</evidence>
<dbReference type="InterPro" id="IPR031925">
    <property type="entry name" value="TBCC_N"/>
</dbReference>
<dbReference type="InterPro" id="IPR027684">
    <property type="entry name" value="TBCC"/>
</dbReference>
<organism evidence="8">
    <name type="scientific">Colaphellus bowringi</name>
    <dbReference type="NCBI Taxonomy" id="561076"/>
    <lineage>
        <taxon>Eukaryota</taxon>
        <taxon>Metazoa</taxon>
        <taxon>Ecdysozoa</taxon>
        <taxon>Arthropoda</taxon>
        <taxon>Hexapoda</taxon>
        <taxon>Insecta</taxon>
        <taxon>Pterygota</taxon>
        <taxon>Neoptera</taxon>
        <taxon>Endopterygota</taxon>
        <taxon>Coleoptera</taxon>
        <taxon>Polyphaga</taxon>
        <taxon>Cucujiformia</taxon>
        <taxon>Chrysomeloidea</taxon>
        <taxon>Chrysomelidae</taxon>
        <taxon>Chrysomelinae</taxon>
        <taxon>Chrysomelini</taxon>
        <taxon>Colaphellus</taxon>
    </lineage>
</organism>
<evidence type="ECO:0000256" key="4">
    <source>
        <dbReference type="ARBA" id="ARBA00022990"/>
    </source>
</evidence>
<dbReference type="Gene3D" id="2.160.20.70">
    <property type="match status" value="1"/>
</dbReference>
<reference evidence="8" key="2">
    <citation type="journal article" date="2015" name="PLoS ONE">
        <title>A De Novo Transcriptome and Valid Reference Genes for Quantitative Real-Time PCR in Colaphellus bowringi.</title>
        <authorList>
            <person name="Tan Q.Q."/>
            <person name="Zhu L."/>
            <person name="Li Y."/>
            <person name="Liu W."/>
            <person name="Ma W.H."/>
            <person name="Lei C.L."/>
            <person name="Wang X.P."/>
        </authorList>
    </citation>
    <scope>NUCLEOTIDE SEQUENCE</scope>
</reference>
<dbReference type="InterPro" id="IPR006599">
    <property type="entry name" value="CARP_motif"/>
</dbReference>
<dbReference type="GO" id="GO:0007021">
    <property type="term" value="P:tubulin complex assembly"/>
    <property type="evidence" value="ECO:0007669"/>
    <property type="project" value="TreeGrafter"/>
</dbReference>
<dbReference type="InterPro" id="IPR012945">
    <property type="entry name" value="Tubulin-bd_cofactor_C_dom"/>
</dbReference>
<dbReference type="GO" id="GO:0015631">
    <property type="term" value="F:tubulin binding"/>
    <property type="evidence" value="ECO:0007669"/>
    <property type="project" value="InterPro"/>
</dbReference>
<dbReference type="Pfam" id="PF07986">
    <property type="entry name" value="TBCC"/>
    <property type="match status" value="1"/>
</dbReference>
<name>A0A0C4URE0_9CUCU</name>
<evidence type="ECO:0000256" key="2">
    <source>
        <dbReference type="ARBA" id="ARBA00008848"/>
    </source>
</evidence>
<evidence type="ECO:0000256" key="1">
    <source>
        <dbReference type="ARBA" id="ARBA00004496"/>
    </source>
</evidence>
<dbReference type="Pfam" id="PF16752">
    <property type="entry name" value="TBCC_N"/>
    <property type="match status" value="1"/>
</dbReference>
<dbReference type="AlphaFoldDB" id="A0A0C4URE0"/>
<protein>
    <submittedName>
        <fullName evidence="8">Beta-tubulin C</fullName>
    </submittedName>
</protein>
<evidence type="ECO:0000256" key="5">
    <source>
        <dbReference type="ARBA" id="ARBA00023186"/>
    </source>
</evidence>
<dbReference type="PANTHER" id="PTHR15139:SF0">
    <property type="entry name" value="TUBULIN-SPECIFIC CHAPERONE C"/>
    <property type="match status" value="1"/>
</dbReference>
<evidence type="ECO:0000313" key="8">
    <source>
        <dbReference type="EMBL" id="AIY54297.1"/>
    </source>
</evidence>
<comment type="subunit">
    <text evidence="6">Supercomplex made of cofactors A to E. Cofactors A and D function by capturing and stabilizing tubulin in a quasi-native conformation. Cofactor E binds to the cofactor D-tubulin complex; interaction with cofactor C then causes the release of tubulin polypeptides that are committed to the native state.</text>
</comment>
<evidence type="ECO:0000256" key="3">
    <source>
        <dbReference type="ARBA" id="ARBA00022490"/>
    </source>
</evidence>
<keyword evidence="5" id="KW-0143">Chaperone</keyword>
<sequence>MDTLTDQTNKLNLLTNREIERQLNLQKKKDDKGTLLPNNEKLDFFERMLAEKQNYIEEMISIAKSVPKIELSNHFNEISKEILTLQKYVAASNIFLRNYDLKKCQYILQELTSKSKRLEDELLPKKKFSFKNKLKENSQMKNSENKEKYDEVDFVAKNLLVKNVCGLFNKNNETLSMTNSDIFKKDITLEKLENCRVFLRGSASTLHLDKLRNCTVFSGPVSTSIFAENCENCTLVIACQQLRLHSSIKTNIYLHVTSRAIMEDCKEIGFAPYNWKYEGVEDDFRNASLDIATNNWTCIDDFNWLNEKHSPNWKEIDEKDRIENWDEIY</sequence>
<dbReference type="GO" id="GO:0007023">
    <property type="term" value="P:post-chaperonin tubulin folding pathway"/>
    <property type="evidence" value="ECO:0007669"/>
    <property type="project" value="InterPro"/>
</dbReference>
<proteinExistence type="evidence at transcript level"/>
<dbReference type="PANTHER" id="PTHR15139">
    <property type="entry name" value="TUBULIN FOLDING COFACTOR C"/>
    <property type="match status" value="1"/>
</dbReference>
<keyword evidence="3" id="KW-0963">Cytoplasm</keyword>
<keyword evidence="4" id="KW-0007">Acetylation</keyword>
<dbReference type="Gene3D" id="1.20.58.1250">
    <property type="entry name" value="Tubulin Binding Cofactor C, N-terminal domain"/>
    <property type="match status" value="1"/>
</dbReference>
<dbReference type="PROSITE" id="PS51329">
    <property type="entry name" value="C_CAP_COFACTOR_C"/>
    <property type="match status" value="1"/>
</dbReference>
<dbReference type="InterPro" id="IPR038397">
    <property type="entry name" value="TBCC_N_sf"/>
</dbReference>
<feature type="domain" description="C-CAP/cofactor C-like" evidence="7">
    <location>
        <begin position="146"/>
        <end position="304"/>
    </location>
</feature>
<comment type="similarity">
    <text evidence="2">Belongs to the TBCC family.</text>
</comment>
<reference evidence="8" key="1">
    <citation type="submission" date="2014-03" db="EMBL/GenBank/DDBJ databases">
        <authorList>
            <person name="Tan Q.-Q."/>
            <person name="Wang X.-P."/>
        </authorList>
    </citation>
    <scope>NUCLEOTIDE SEQUENCE</scope>
</reference>
<dbReference type="InterPro" id="IPR016098">
    <property type="entry name" value="CAP/MinC_C"/>
</dbReference>
<dbReference type="GO" id="GO:0005737">
    <property type="term" value="C:cytoplasm"/>
    <property type="evidence" value="ECO:0007669"/>
    <property type="project" value="UniProtKB-SubCell"/>
</dbReference>
<dbReference type="SMART" id="SM00673">
    <property type="entry name" value="CARP"/>
    <property type="match status" value="2"/>
</dbReference>
<dbReference type="InterPro" id="IPR017901">
    <property type="entry name" value="C-CAP_CF_C-like"/>
</dbReference>
<comment type="subcellular location">
    <subcellularLocation>
        <location evidence="1">Cytoplasm</location>
    </subcellularLocation>
</comment>
<accession>A0A0C4URE0</accession>